<dbReference type="Gene3D" id="3.20.190.10">
    <property type="entry name" value="MutM-like, N-terminal"/>
    <property type="match status" value="1"/>
</dbReference>
<dbReference type="PROSITE" id="PS51066">
    <property type="entry name" value="ZF_FPG_2"/>
    <property type="match status" value="1"/>
</dbReference>
<evidence type="ECO:0000313" key="18">
    <source>
        <dbReference type="Proteomes" id="UP000316726"/>
    </source>
</evidence>
<dbReference type="SUPFAM" id="SSF81624">
    <property type="entry name" value="N-terminal domain of MutM-like DNA repair proteins"/>
    <property type="match status" value="1"/>
</dbReference>
<dbReference type="EMBL" id="CP031043">
    <property type="protein sequence ID" value="QDZ23462.1"/>
    <property type="molecule type" value="Genomic_DNA"/>
</dbReference>
<feature type="domain" description="FPG-type" evidence="16">
    <location>
        <begin position="239"/>
        <end position="271"/>
    </location>
</feature>
<keyword evidence="18" id="KW-1185">Reference proteome</keyword>
<accession>A0A5B8MVE3</accession>
<dbReference type="GO" id="GO:0006284">
    <property type="term" value="P:base-excision repair"/>
    <property type="evidence" value="ECO:0007669"/>
    <property type="project" value="InterPro"/>
</dbReference>
<dbReference type="OrthoDB" id="444592at2759"/>
<evidence type="ECO:0000256" key="4">
    <source>
        <dbReference type="ARBA" id="ARBA00022763"/>
    </source>
</evidence>
<dbReference type="GO" id="GO:0000703">
    <property type="term" value="F:oxidized pyrimidine nucleobase lesion DNA N-glycosylase activity"/>
    <property type="evidence" value="ECO:0007669"/>
    <property type="project" value="TreeGrafter"/>
</dbReference>
<dbReference type="GO" id="GO:0008270">
    <property type="term" value="F:zinc ion binding"/>
    <property type="evidence" value="ECO:0007669"/>
    <property type="project" value="UniProtKB-KW"/>
</dbReference>
<dbReference type="InterPro" id="IPR035937">
    <property type="entry name" value="FPG_N"/>
</dbReference>
<keyword evidence="7" id="KW-0862">Zinc</keyword>
<dbReference type="InterPro" id="IPR000214">
    <property type="entry name" value="Znf_DNA_glyclase/AP_lyase"/>
</dbReference>
<dbReference type="AlphaFoldDB" id="A0A5B8MVE3"/>
<keyword evidence="12" id="KW-0326">Glycosidase</keyword>
<dbReference type="Gene3D" id="1.10.720.30">
    <property type="entry name" value="SAP domain"/>
    <property type="match status" value="1"/>
</dbReference>
<evidence type="ECO:0000259" key="16">
    <source>
        <dbReference type="PROSITE" id="PS51066"/>
    </source>
</evidence>
<dbReference type="GO" id="GO:0003684">
    <property type="term" value="F:damaged DNA binding"/>
    <property type="evidence" value="ECO:0007669"/>
    <property type="project" value="InterPro"/>
</dbReference>
<feature type="domain" description="SAP" evidence="15">
    <location>
        <begin position="339"/>
        <end position="373"/>
    </location>
</feature>
<evidence type="ECO:0000256" key="5">
    <source>
        <dbReference type="ARBA" id="ARBA00022771"/>
    </source>
</evidence>
<keyword evidence="8" id="KW-0238">DNA-binding</keyword>
<reference evidence="17 18" key="1">
    <citation type="submission" date="2018-07" db="EMBL/GenBank/DDBJ databases">
        <title>The complete nuclear genome of the prasinophyte Chloropicon primus (CCMP1205).</title>
        <authorList>
            <person name="Pombert J.-F."/>
            <person name="Otis C."/>
            <person name="Turmel M."/>
            <person name="Lemieux C."/>
        </authorList>
    </citation>
    <scope>NUCLEOTIDE SEQUENCE [LARGE SCALE GENOMIC DNA]</scope>
    <source>
        <strain evidence="17 18">CCMP1205</strain>
    </source>
</reference>
<dbReference type="InterPro" id="IPR003034">
    <property type="entry name" value="SAP_dom"/>
</dbReference>
<evidence type="ECO:0000256" key="7">
    <source>
        <dbReference type="ARBA" id="ARBA00022833"/>
    </source>
</evidence>
<keyword evidence="9" id="KW-0234">DNA repair</keyword>
<dbReference type="PROSITE" id="PS50800">
    <property type="entry name" value="SAP"/>
    <property type="match status" value="1"/>
</dbReference>
<dbReference type="PANTHER" id="PTHR42697:SF1">
    <property type="entry name" value="ENDONUCLEASE 8"/>
    <property type="match status" value="1"/>
</dbReference>
<dbReference type="Pfam" id="PF02037">
    <property type="entry name" value="SAP"/>
    <property type="match status" value="1"/>
</dbReference>
<evidence type="ECO:0000256" key="10">
    <source>
        <dbReference type="ARBA" id="ARBA00023239"/>
    </source>
</evidence>
<evidence type="ECO:0000256" key="11">
    <source>
        <dbReference type="ARBA" id="ARBA00023268"/>
    </source>
</evidence>
<keyword evidence="6" id="KW-0378">Hydrolase</keyword>
<gene>
    <name evidence="17" type="ORF">A3770_10p59800</name>
</gene>
<sequence length="390" mass="43334">MVEGHGVHRVAHRHRKILLGKVFQANSPNGRFALGAKLINMKTLARIEAIGKNLFYFWSDQQPSKQSPSGKDATTVVHVHFGMSGQFKTATRGTLEATKNTRLELVNEKDGLVAHLSAMTVNHGGLDLYEKKRRSLGQDPLRDDADKNLVWEAFKTSRKSVGMLLMDQSVIAGLGNIYRAEVLFKAGVHPETPGASIDYESFTTIWEISKELLLRGFETGSILTVDPEEGLPEPWTRRYIYNHSSCGRCGTRISTWDMGGRTCYACPTCQVLGKGSNLSADRKSKLRQAKPHQPFVSRCAPEAPASALDAALEKLAAGEKRNVEHIALVEESTLELGKMAKLTVRELREMAKSRGFRTSGKKEDLVKRLASSCDTKPTGKISFRKRKRRQ</sequence>
<dbReference type="Pfam" id="PF06831">
    <property type="entry name" value="H2TH"/>
    <property type="match status" value="1"/>
</dbReference>
<evidence type="ECO:0000256" key="14">
    <source>
        <dbReference type="SAM" id="MobiDB-lite"/>
    </source>
</evidence>
<evidence type="ECO:0000256" key="6">
    <source>
        <dbReference type="ARBA" id="ARBA00022801"/>
    </source>
</evidence>
<evidence type="ECO:0000256" key="2">
    <source>
        <dbReference type="ARBA" id="ARBA00012720"/>
    </source>
</evidence>
<protein>
    <recommendedName>
        <fullName evidence="2">DNA-(apurinic or apyrimidinic site) lyase</fullName>
        <ecNumber evidence="2">4.2.99.18</ecNumber>
    </recommendedName>
</protein>
<dbReference type="SMART" id="SM00513">
    <property type="entry name" value="SAP"/>
    <property type="match status" value="1"/>
</dbReference>
<evidence type="ECO:0000259" key="15">
    <source>
        <dbReference type="PROSITE" id="PS50800"/>
    </source>
</evidence>
<dbReference type="Gene3D" id="1.10.8.50">
    <property type="match status" value="1"/>
</dbReference>
<evidence type="ECO:0000256" key="3">
    <source>
        <dbReference type="ARBA" id="ARBA00022723"/>
    </source>
</evidence>
<dbReference type="InterPro" id="IPR036361">
    <property type="entry name" value="SAP_dom_sf"/>
</dbReference>
<organism evidence="17 18">
    <name type="scientific">Chloropicon primus</name>
    <dbReference type="NCBI Taxonomy" id="1764295"/>
    <lineage>
        <taxon>Eukaryota</taxon>
        <taxon>Viridiplantae</taxon>
        <taxon>Chlorophyta</taxon>
        <taxon>Chloropicophyceae</taxon>
        <taxon>Chloropicales</taxon>
        <taxon>Chloropicaceae</taxon>
        <taxon>Chloropicon</taxon>
    </lineage>
</organism>
<proteinExistence type="inferred from homology"/>
<evidence type="ECO:0000256" key="8">
    <source>
        <dbReference type="ARBA" id="ARBA00023125"/>
    </source>
</evidence>
<keyword evidence="11" id="KW-0511">Multifunctional enzyme</keyword>
<dbReference type="PANTHER" id="PTHR42697">
    <property type="entry name" value="ENDONUCLEASE 8"/>
    <property type="match status" value="1"/>
</dbReference>
<dbReference type="GO" id="GO:0140078">
    <property type="term" value="F:class I DNA-(apurinic or apyrimidinic site) endonuclease activity"/>
    <property type="evidence" value="ECO:0007669"/>
    <property type="project" value="UniProtKB-EC"/>
</dbReference>
<keyword evidence="10" id="KW-0456">Lyase</keyword>
<dbReference type="InterPro" id="IPR015886">
    <property type="entry name" value="H2TH_FPG"/>
</dbReference>
<evidence type="ECO:0000313" key="17">
    <source>
        <dbReference type="EMBL" id="QDZ23462.1"/>
    </source>
</evidence>
<dbReference type="SUPFAM" id="SSF46946">
    <property type="entry name" value="S13-like H2TH domain"/>
    <property type="match status" value="1"/>
</dbReference>
<feature type="region of interest" description="Disordered" evidence="14">
    <location>
        <begin position="368"/>
        <end position="390"/>
    </location>
</feature>
<keyword evidence="4" id="KW-0227">DNA damage</keyword>
<dbReference type="SMART" id="SM00898">
    <property type="entry name" value="Fapy_DNA_glyco"/>
    <property type="match status" value="1"/>
</dbReference>
<dbReference type="InterPro" id="IPR012319">
    <property type="entry name" value="FPG_cat"/>
</dbReference>
<dbReference type="InterPro" id="IPR010979">
    <property type="entry name" value="Ribosomal_uS13-like_H2TH"/>
</dbReference>
<dbReference type="EC" id="4.2.99.18" evidence="2"/>
<evidence type="ECO:0000256" key="1">
    <source>
        <dbReference type="ARBA" id="ARBA00009409"/>
    </source>
</evidence>
<name>A0A5B8MVE3_9CHLO</name>
<dbReference type="SUPFAM" id="SSF68906">
    <property type="entry name" value="SAP domain"/>
    <property type="match status" value="1"/>
</dbReference>
<evidence type="ECO:0000256" key="12">
    <source>
        <dbReference type="ARBA" id="ARBA00023295"/>
    </source>
</evidence>
<keyword evidence="3" id="KW-0479">Metal-binding</keyword>
<dbReference type="SUPFAM" id="SSF57716">
    <property type="entry name" value="Glucocorticoid receptor-like (DNA-binding domain)"/>
    <property type="match status" value="1"/>
</dbReference>
<keyword evidence="5 13" id="KW-0863">Zinc-finger</keyword>
<evidence type="ECO:0000256" key="13">
    <source>
        <dbReference type="PROSITE-ProRule" id="PRU00391"/>
    </source>
</evidence>
<dbReference type="STRING" id="1764295.A0A5B8MVE3"/>
<dbReference type="SMART" id="SM01232">
    <property type="entry name" value="H2TH"/>
    <property type="match status" value="1"/>
</dbReference>
<dbReference type="Proteomes" id="UP000316726">
    <property type="component" value="Chromosome 10"/>
</dbReference>
<evidence type="ECO:0000256" key="9">
    <source>
        <dbReference type="ARBA" id="ARBA00023204"/>
    </source>
</evidence>
<comment type="similarity">
    <text evidence="1">Belongs to the FPG family.</text>
</comment>